<dbReference type="Pfam" id="PF14321">
    <property type="entry name" value="DUF4382"/>
    <property type="match status" value="1"/>
</dbReference>
<accession>A0A2A2G7A7</accession>
<evidence type="ECO:0000256" key="1">
    <source>
        <dbReference type="SAM" id="SignalP"/>
    </source>
</evidence>
<evidence type="ECO:0000313" key="4">
    <source>
        <dbReference type="Proteomes" id="UP000218831"/>
    </source>
</evidence>
<comment type="caution">
    <text evidence="3">The sequence shown here is derived from an EMBL/GenBank/DDBJ whole genome shotgun (WGS) entry which is preliminary data.</text>
</comment>
<keyword evidence="4" id="KW-1185">Reference proteome</keyword>
<dbReference type="EMBL" id="NSKE01000014">
    <property type="protein sequence ID" value="PAU92739.1"/>
    <property type="molecule type" value="Genomic_DNA"/>
</dbReference>
<feature type="chain" id="PRO_5013353514" description="DUF4382 domain-containing protein" evidence="1">
    <location>
        <begin position="23"/>
        <end position="271"/>
    </location>
</feature>
<proteinExistence type="predicted"/>
<dbReference type="Gene3D" id="2.60.40.1120">
    <property type="entry name" value="Carboxypeptidase-like, regulatory domain"/>
    <property type="match status" value="1"/>
</dbReference>
<organism evidence="3 4">
    <name type="scientific">Fodinibius salipaludis</name>
    <dbReference type="NCBI Taxonomy" id="2032627"/>
    <lineage>
        <taxon>Bacteria</taxon>
        <taxon>Pseudomonadati</taxon>
        <taxon>Balneolota</taxon>
        <taxon>Balneolia</taxon>
        <taxon>Balneolales</taxon>
        <taxon>Balneolaceae</taxon>
        <taxon>Fodinibius</taxon>
    </lineage>
</organism>
<sequence length="271" mass="29065">MTTQKLLQIPFVLLIVTSIVFAGCDSGINADGDTGTMEVLMHDAPANYDEVNVFVERVEVNNSESDEGWIELNSPQQSYDLLELTNGATEVLGSAELPVGTYEQVRLILSSENHSVVVDGKEHSMFVPSGEQTGIKLNVNAEIEPDFTYTMLLDFDAARSVVVRGNQQAGESYLLKPVIKATNEAVTGNIAGAVEPVDSDPFVYAIAGGDTLSSTKADTSNGKFKLIGLEEGSYTVSVDPTNDSYATENVDDVEVSVGETTELETITVPEN</sequence>
<name>A0A2A2G7A7_9BACT</name>
<dbReference type="RefSeq" id="WP_095607719.1">
    <property type="nucleotide sequence ID" value="NZ_NSKE01000014.1"/>
</dbReference>
<evidence type="ECO:0000259" key="2">
    <source>
        <dbReference type="Pfam" id="PF14321"/>
    </source>
</evidence>
<feature type="domain" description="DUF4382" evidence="2">
    <location>
        <begin position="34"/>
        <end position="177"/>
    </location>
</feature>
<reference evidence="3 4" key="1">
    <citation type="submission" date="2017-08" db="EMBL/GenBank/DDBJ databases">
        <title>Aliifodinibius alkalisoli sp. nov., isolated from saline alkaline soil.</title>
        <authorList>
            <person name="Liu D."/>
            <person name="Zhang G."/>
        </authorList>
    </citation>
    <scope>NUCLEOTIDE SEQUENCE [LARGE SCALE GENOMIC DNA]</scope>
    <source>
        <strain evidence="3 4">WN023</strain>
    </source>
</reference>
<dbReference type="PROSITE" id="PS51257">
    <property type="entry name" value="PROKAR_LIPOPROTEIN"/>
    <property type="match status" value="1"/>
</dbReference>
<keyword evidence="1" id="KW-0732">Signal</keyword>
<feature type="signal peptide" evidence="1">
    <location>
        <begin position="1"/>
        <end position="22"/>
    </location>
</feature>
<dbReference type="Proteomes" id="UP000218831">
    <property type="component" value="Unassembled WGS sequence"/>
</dbReference>
<dbReference type="InterPro" id="IPR025491">
    <property type="entry name" value="DUF4382"/>
</dbReference>
<dbReference type="AlphaFoldDB" id="A0A2A2G7A7"/>
<dbReference type="OrthoDB" id="2111471at2"/>
<evidence type="ECO:0000313" key="3">
    <source>
        <dbReference type="EMBL" id="PAU92739.1"/>
    </source>
</evidence>
<protein>
    <recommendedName>
        <fullName evidence="2">DUF4382 domain-containing protein</fullName>
    </recommendedName>
</protein>
<gene>
    <name evidence="3" type="ORF">CK503_15355</name>
</gene>